<evidence type="ECO:0000313" key="2">
    <source>
        <dbReference type="Proteomes" id="UP000251211"/>
    </source>
</evidence>
<reference evidence="1 2" key="1">
    <citation type="submission" date="2018-06" db="EMBL/GenBank/DDBJ databases">
        <authorList>
            <consortium name="Pathogen Informatics"/>
            <person name="Doyle S."/>
        </authorList>
    </citation>
    <scope>NUCLEOTIDE SEQUENCE [LARGE SCALE GENOMIC DNA]</scope>
    <source>
        <strain evidence="1 2">NCTC13229</strain>
    </source>
</reference>
<gene>
    <name evidence="1" type="ORF">NCTC13229_03383</name>
</gene>
<evidence type="ECO:0000313" key="1">
    <source>
        <dbReference type="EMBL" id="SPZ39904.1"/>
    </source>
</evidence>
<accession>A0AB38FEI4</accession>
<organism evidence="1 2">
    <name type="scientific">Rhodococcus wratislaviensis</name>
    <name type="common">Tsukamurella wratislaviensis</name>
    <dbReference type="NCBI Taxonomy" id="44752"/>
    <lineage>
        <taxon>Bacteria</taxon>
        <taxon>Bacillati</taxon>
        <taxon>Actinomycetota</taxon>
        <taxon>Actinomycetes</taxon>
        <taxon>Mycobacteriales</taxon>
        <taxon>Nocardiaceae</taxon>
        <taxon>Rhodococcus</taxon>
    </lineage>
</organism>
<dbReference type="Proteomes" id="UP000251211">
    <property type="component" value="Unassembled WGS sequence"/>
</dbReference>
<proteinExistence type="predicted"/>
<comment type="caution">
    <text evidence="1">The sequence shown here is derived from an EMBL/GenBank/DDBJ whole genome shotgun (WGS) entry which is preliminary data.</text>
</comment>
<sequence>MLDMPYYFPQLMPVIDALVAAVRWRQALPFTV</sequence>
<protein>
    <submittedName>
        <fullName evidence="1">Uncharacterized protein</fullName>
    </submittedName>
</protein>
<dbReference type="AlphaFoldDB" id="A0AB38FEI4"/>
<name>A0AB38FEI4_RHOWR</name>
<dbReference type="EMBL" id="UAUI01000011">
    <property type="protein sequence ID" value="SPZ39904.1"/>
    <property type="molecule type" value="Genomic_DNA"/>
</dbReference>